<feature type="region of interest" description="Disordered" evidence="1">
    <location>
        <begin position="121"/>
        <end position="408"/>
    </location>
</feature>
<protein>
    <submittedName>
        <fullName evidence="2">Uncharacterized protein</fullName>
    </submittedName>
</protein>
<feature type="compositionally biased region" description="Basic and acidic residues" evidence="1">
    <location>
        <begin position="199"/>
        <end position="213"/>
    </location>
</feature>
<feature type="compositionally biased region" description="Basic and acidic residues" evidence="1">
    <location>
        <begin position="273"/>
        <end position="283"/>
    </location>
</feature>
<comment type="caution">
    <text evidence="2">The sequence shown here is derived from an EMBL/GenBank/DDBJ whole genome shotgun (WGS) entry which is preliminary data.</text>
</comment>
<gene>
    <name evidence="2" type="ORF">BDP27DRAFT_1403760</name>
</gene>
<feature type="compositionally biased region" description="Low complexity" evidence="1">
    <location>
        <begin position="23"/>
        <end position="51"/>
    </location>
</feature>
<accession>A0A9P5PQL3</accession>
<evidence type="ECO:0000313" key="2">
    <source>
        <dbReference type="EMBL" id="KAF9067586.1"/>
    </source>
</evidence>
<feature type="compositionally biased region" description="Low complexity" evidence="1">
    <location>
        <begin position="87"/>
        <end position="101"/>
    </location>
</feature>
<sequence length="432" mass="46742">MSIDSSLSGGQANLEDIGDNRDSTASSGSSSSKSAESSTTATTTPDRSITSFTGDKLTRTASRRRSLAVLNTAVVPEVPPPLPSPKLPKSILSPSLSSPNLSNRARAYSLSRAPSVQFAPLPELAPRKRKSSVPLGVSARSSMMQKRRRAPVYVSAAASFDDPDYDNDLSPLENEKKKMKKKKNYVPDAGGMWTEEEAQEHLSRQLRIKEKERAKKLKRQQKELEKEAARAAFREKHGYDPPDEPEDDDPFNAFGKLMKEAWSKLGKTSKGKTKVDPHTRTQAEAETTQSAPRSPVAAQENESPPNEQRSADLEAKTEEEEEQDDGIDPYEVDVSKVVPLRSGSPPPSQFSGEDSQVPSSETSSITDDADSDSDSTRTCPTSPITTAPSSTTPTTNEFTFAGPPTPALGDISNLSVDLSDTKTISLEPFSAI</sequence>
<keyword evidence="3" id="KW-1185">Reference proteome</keyword>
<feature type="compositionally biased region" description="Acidic residues" evidence="1">
    <location>
        <begin position="317"/>
        <end position="331"/>
    </location>
</feature>
<name>A0A9P5PQL3_9AGAR</name>
<dbReference type="Proteomes" id="UP000772434">
    <property type="component" value="Unassembled WGS sequence"/>
</dbReference>
<dbReference type="AlphaFoldDB" id="A0A9P5PQL3"/>
<feature type="compositionally biased region" description="Low complexity" evidence="1">
    <location>
        <begin position="376"/>
        <end position="395"/>
    </location>
</feature>
<feature type="region of interest" description="Disordered" evidence="1">
    <location>
        <begin position="1"/>
        <end position="101"/>
    </location>
</feature>
<dbReference type="OrthoDB" id="3265817at2759"/>
<organism evidence="2 3">
    <name type="scientific">Rhodocollybia butyracea</name>
    <dbReference type="NCBI Taxonomy" id="206335"/>
    <lineage>
        <taxon>Eukaryota</taxon>
        <taxon>Fungi</taxon>
        <taxon>Dikarya</taxon>
        <taxon>Basidiomycota</taxon>
        <taxon>Agaricomycotina</taxon>
        <taxon>Agaricomycetes</taxon>
        <taxon>Agaricomycetidae</taxon>
        <taxon>Agaricales</taxon>
        <taxon>Marasmiineae</taxon>
        <taxon>Omphalotaceae</taxon>
        <taxon>Rhodocollybia</taxon>
    </lineage>
</organism>
<evidence type="ECO:0000313" key="3">
    <source>
        <dbReference type="Proteomes" id="UP000772434"/>
    </source>
</evidence>
<feature type="compositionally biased region" description="Polar residues" evidence="1">
    <location>
        <begin position="349"/>
        <end position="358"/>
    </location>
</feature>
<feature type="compositionally biased region" description="Acidic residues" evidence="1">
    <location>
        <begin position="241"/>
        <end position="250"/>
    </location>
</feature>
<dbReference type="EMBL" id="JADNRY010000071">
    <property type="protein sequence ID" value="KAF9067586.1"/>
    <property type="molecule type" value="Genomic_DNA"/>
</dbReference>
<reference evidence="2" key="1">
    <citation type="submission" date="2020-11" db="EMBL/GenBank/DDBJ databases">
        <authorList>
            <consortium name="DOE Joint Genome Institute"/>
            <person name="Ahrendt S."/>
            <person name="Riley R."/>
            <person name="Andreopoulos W."/>
            <person name="Labutti K."/>
            <person name="Pangilinan J."/>
            <person name="Ruiz-Duenas F.J."/>
            <person name="Barrasa J.M."/>
            <person name="Sanchez-Garcia M."/>
            <person name="Camarero S."/>
            <person name="Miyauchi S."/>
            <person name="Serrano A."/>
            <person name="Linde D."/>
            <person name="Babiker R."/>
            <person name="Drula E."/>
            <person name="Ayuso-Fernandez I."/>
            <person name="Pacheco R."/>
            <person name="Padilla G."/>
            <person name="Ferreira P."/>
            <person name="Barriuso J."/>
            <person name="Kellner H."/>
            <person name="Castanera R."/>
            <person name="Alfaro M."/>
            <person name="Ramirez L."/>
            <person name="Pisabarro A.G."/>
            <person name="Kuo A."/>
            <person name="Tritt A."/>
            <person name="Lipzen A."/>
            <person name="He G."/>
            <person name="Yan M."/>
            <person name="Ng V."/>
            <person name="Cullen D."/>
            <person name="Martin F."/>
            <person name="Rosso M.-N."/>
            <person name="Henrissat B."/>
            <person name="Hibbett D."/>
            <person name="Martinez A.T."/>
            <person name="Grigoriev I.V."/>
        </authorList>
    </citation>
    <scope>NUCLEOTIDE SEQUENCE</scope>
    <source>
        <strain evidence="2">AH 40177</strain>
    </source>
</reference>
<evidence type="ECO:0000256" key="1">
    <source>
        <dbReference type="SAM" id="MobiDB-lite"/>
    </source>
</evidence>
<proteinExistence type="predicted"/>
<feature type="compositionally biased region" description="Pro residues" evidence="1">
    <location>
        <begin position="77"/>
        <end position="86"/>
    </location>
</feature>
<feature type="compositionally biased region" description="Polar residues" evidence="1">
    <location>
        <begin position="1"/>
        <end position="11"/>
    </location>
</feature>
<feature type="compositionally biased region" description="Basic and acidic residues" evidence="1">
    <location>
        <begin position="220"/>
        <end position="240"/>
    </location>
</feature>